<dbReference type="OrthoDB" id="8607132at2"/>
<evidence type="ECO:0000313" key="5">
    <source>
        <dbReference type="Proteomes" id="UP000515733"/>
    </source>
</evidence>
<reference evidence="4 5" key="1">
    <citation type="submission" date="2020-03" db="EMBL/GenBank/DDBJ databases">
        <authorList>
            <consortium name="Genoscope - CEA"/>
            <person name="William W."/>
        </authorList>
    </citation>
    <scope>NUCLEOTIDE SEQUENCE [LARGE SCALE GENOMIC DNA]</scope>
    <source>
        <strain evidence="5">DSM 16959</strain>
    </source>
</reference>
<dbReference type="EMBL" id="LR778301">
    <property type="protein sequence ID" value="CAB1368581.1"/>
    <property type="molecule type" value="Genomic_DNA"/>
</dbReference>
<dbReference type="NCBIfam" id="TIGR02532">
    <property type="entry name" value="IV_pilin_GFxxxE"/>
    <property type="match status" value="1"/>
</dbReference>
<evidence type="ECO:0008006" key="6">
    <source>
        <dbReference type="Google" id="ProtNLM"/>
    </source>
</evidence>
<evidence type="ECO:0000256" key="2">
    <source>
        <dbReference type="ARBA" id="ARBA00022481"/>
    </source>
</evidence>
<dbReference type="Proteomes" id="UP000515733">
    <property type="component" value="Chromosome"/>
</dbReference>
<evidence type="ECO:0000256" key="1">
    <source>
        <dbReference type="ARBA" id="ARBA00005233"/>
    </source>
</evidence>
<dbReference type="GO" id="GO:0044096">
    <property type="term" value="C:type IV pilus"/>
    <property type="evidence" value="ECO:0007669"/>
    <property type="project" value="TreeGrafter"/>
</dbReference>
<dbReference type="AlphaFoldDB" id="A0A6S6XRH9"/>
<dbReference type="PANTHER" id="PTHR30093:SF34">
    <property type="entry name" value="PREPILIN PEPTIDASE-DEPENDENT PROTEIN D"/>
    <property type="match status" value="1"/>
</dbReference>
<dbReference type="Pfam" id="PF00114">
    <property type="entry name" value="Pilin"/>
    <property type="match status" value="1"/>
</dbReference>
<dbReference type="KEGG" id="doe:DENOEST_1416"/>
<gene>
    <name evidence="4" type="ORF">DENOEST_1416</name>
</gene>
<dbReference type="SUPFAM" id="SSF54523">
    <property type="entry name" value="Pili subunits"/>
    <property type="match status" value="1"/>
</dbReference>
<comment type="similarity">
    <text evidence="1 3">Belongs to the N-Me-Phe pilin family.</text>
</comment>
<evidence type="ECO:0000256" key="3">
    <source>
        <dbReference type="RuleBase" id="RU000389"/>
    </source>
</evidence>
<dbReference type="GO" id="GO:0007155">
    <property type="term" value="P:cell adhesion"/>
    <property type="evidence" value="ECO:0007669"/>
    <property type="project" value="InterPro"/>
</dbReference>
<dbReference type="GO" id="GO:0043107">
    <property type="term" value="P:type IV pilus-dependent motility"/>
    <property type="evidence" value="ECO:0007669"/>
    <property type="project" value="TreeGrafter"/>
</dbReference>
<dbReference type="RefSeq" id="WP_145769684.1">
    <property type="nucleotide sequence ID" value="NZ_LR778301.1"/>
</dbReference>
<sequence>MKKVQQGFTLIELMIVVAIVGILAAVALPAYQDYTVRARVTEGLARLAEAKTSVAEYFSAMNTFAPNTASAGFNSAAAGNVIRVECALNGTAGTCDMIEMTMNASTVPQLASANILQMSGSLTNGMIVWRCKSDPANGGIPVRFLPASCK</sequence>
<proteinExistence type="inferred from homology"/>
<organism evidence="4 5">
    <name type="scientific">Denitratisoma oestradiolicum</name>
    <dbReference type="NCBI Taxonomy" id="311182"/>
    <lineage>
        <taxon>Bacteria</taxon>
        <taxon>Pseudomonadati</taxon>
        <taxon>Pseudomonadota</taxon>
        <taxon>Betaproteobacteria</taxon>
        <taxon>Nitrosomonadales</taxon>
        <taxon>Sterolibacteriaceae</taxon>
        <taxon>Denitratisoma</taxon>
    </lineage>
</organism>
<dbReference type="PROSITE" id="PS00409">
    <property type="entry name" value="PROKAR_NTER_METHYL"/>
    <property type="match status" value="1"/>
</dbReference>
<accession>A0A6S6XRH9</accession>
<evidence type="ECO:0000313" key="4">
    <source>
        <dbReference type="EMBL" id="CAB1368581.1"/>
    </source>
</evidence>
<name>A0A6S6XRH9_9PROT</name>
<dbReference type="InterPro" id="IPR045584">
    <property type="entry name" value="Pilin-like"/>
</dbReference>
<dbReference type="Pfam" id="PF07963">
    <property type="entry name" value="N_methyl"/>
    <property type="match status" value="1"/>
</dbReference>
<dbReference type="Gene3D" id="3.30.700.10">
    <property type="entry name" value="Glycoprotein, Type 4 Pilin"/>
    <property type="match status" value="1"/>
</dbReference>
<keyword evidence="5" id="KW-1185">Reference proteome</keyword>
<keyword evidence="3" id="KW-0281">Fimbrium</keyword>
<protein>
    <recommendedName>
        <fullName evidence="6">Fimbrial protein</fullName>
    </recommendedName>
</protein>
<keyword evidence="2" id="KW-0488">Methylation</keyword>
<dbReference type="InterPro" id="IPR012902">
    <property type="entry name" value="N_methyl_site"/>
</dbReference>
<dbReference type="PANTHER" id="PTHR30093">
    <property type="entry name" value="GENERAL SECRETION PATHWAY PROTEIN G"/>
    <property type="match status" value="1"/>
</dbReference>
<dbReference type="InterPro" id="IPR001082">
    <property type="entry name" value="Pilin"/>
</dbReference>